<keyword evidence="4" id="KW-1185">Reference proteome</keyword>
<dbReference type="KEGG" id="lng:BSQ50_11045"/>
<accession>A0A3S6QYB5</accession>
<dbReference type="SMART" id="SM00260">
    <property type="entry name" value="CheW"/>
    <property type="match status" value="1"/>
</dbReference>
<dbReference type="PANTHER" id="PTHR22617:SF23">
    <property type="entry name" value="CHEMOTAXIS PROTEIN CHEW"/>
    <property type="match status" value="1"/>
</dbReference>
<dbReference type="Proteomes" id="UP000324497">
    <property type="component" value="Chromosome"/>
</dbReference>
<dbReference type="SUPFAM" id="SSF50341">
    <property type="entry name" value="CheW-like"/>
    <property type="match status" value="1"/>
</dbReference>
<gene>
    <name evidence="3" type="ORF">BSQ50_11045</name>
</gene>
<evidence type="ECO:0000313" key="4">
    <source>
        <dbReference type="Proteomes" id="UP000324497"/>
    </source>
</evidence>
<sequence>MVEQYVVFKSHDQFFALPVLLVTRVVETDQFISLPDVPDFVLGVFEYQKHMIPIIDLRRKLFAEFTPTTDATKVILCDWQGQHLGLFIENIVGINYLEETNYEEELSQADLKRGYIGKFLKFKDQVVISLKLDYLFDNNQSQSLSDSVAKLEKVEEDADDTPTTTD</sequence>
<dbReference type="GO" id="GO:0005829">
    <property type="term" value="C:cytosol"/>
    <property type="evidence" value="ECO:0007669"/>
    <property type="project" value="TreeGrafter"/>
</dbReference>
<dbReference type="InterPro" id="IPR036061">
    <property type="entry name" value="CheW-like_dom_sf"/>
</dbReference>
<dbReference type="GO" id="GO:0006935">
    <property type="term" value="P:chemotaxis"/>
    <property type="evidence" value="ECO:0007669"/>
    <property type="project" value="InterPro"/>
</dbReference>
<dbReference type="Gene3D" id="2.40.50.180">
    <property type="entry name" value="CheA-289, Domain 4"/>
    <property type="match status" value="1"/>
</dbReference>
<name>A0A3S6QYB5_9LACO</name>
<evidence type="ECO:0000259" key="2">
    <source>
        <dbReference type="PROSITE" id="PS50851"/>
    </source>
</evidence>
<dbReference type="InterPro" id="IPR002545">
    <property type="entry name" value="CheW-lke_dom"/>
</dbReference>
<dbReference type="Pfam" id="PF01584">
    <property type="entry name" value="CheW"/>
    <property type="match status" value="1"/>
</dbReference>
<feature type="domain" description="CheW-like" evidence="2">
    <location>
        <begin position="2"/>
        <end position="141"/>
    </location>
</feature>
<organism evidence="3 4">
    <name type="scientific">Liquorilactobacillus nagelii</name>
    <dbReference type="NCBI Taxonomy" id="82688"/>
    <lineage>
        <taxon>Bacteria</taxon>
        <taxon>Bacillati</taxon>
        <taxon>Bacillota</taxon>
        <taxon>Bacilli</taxon>
        <taxon>Lactobacillales</taxon>
        <taxon>Lactobacillaceae</taxon>
        <taxon>Liquorilactobacillus</taxon>
    </lineage>
</organism>
<dbReference type="Gene3D" id="2.30.30.40">
    <property type="entry name" value="SH3 Domains"/>
    <property type="match status" value="1"/>
</dbReference>
<feature type="region of interest" description="Disordered" evidence="1">
    <location>
        <begin position="147"/>
        <end position="166"/>
    </location>
</feature>
<dbReference type="PANTHER" id="PTHR22617">
    <property type="entry name" value="CHEMOTAXIS SENSOR HISTIDINE KINASE-RELATED"/>
    <property type="match status" value="1"/>
</dbReference>
<proteinExistence type="predicted"/>
<dbReference type="GO" id="GO:0007165">
    <property type="term" value="P:signal transduction"/>
    <property type="evidence" value="ECO:0007669"/>
    <property type="project" value="InterPro"/>
</dbReference>
<evidence type="ECO:0000256" key="1">
    <source>
        <dbReference type="SAM" id="MobiDB-lite"/>
    </source>
</evidence>
<dbReference type="InterPro" id="IPR039315">
    <property type="entry name" value="CheW"/>
</dbReference>
<dbReference type="AlphaFoldDB" id="A0A3S6QYB5"/>
<dbReference type="EMBL" id="CP018180">
    <property type="protein sequence ID" value="AUJ33033.1"/>
    <property type="molecule type" value="Genomic_DNA"/>
</dbReference>
<protein>
    <submittedName>
        <fullName evidence="3">Chemotaxis protein CheW</fullName>
    </submittedName>
</protein>
<dbReference type="PROSITE" id="PS50851">
    <property type="entry name" value="CHEW"/>
    <property type="match status" value="1"/>
</dbReference>
<reference evidence="3 4" key="1">
    <citation type="submission" date="2016-11" db="EMBL/GenBank/DDBJ databases">
        <title>Interaction between Lactobacillus species and yeast in water kefir.</title>
        <authorList>
            <person name="Behr J."/>
            <person name="Xu D."/>
            <person name="Vogel R.F."/>
        </authorList>
    </citation>
    <scope>NUCLEOTIDE SEQUENCE [LARGE SCALE GENOMIC DNA]</scope>
    <source>
        <strain evidence="3 4">TMW 1.1827</strain>
    </source>
</reference>
<evidence type="ECO:0000313" key="3">
    <source>
        <dbReference type="EMBL" id="AUJ33033.1"/>
    </source>
</evidence>